<proteinExistence type="predicted"/>
<feature type="compositionally biased region" description="Polar residues" evidence="1">
    <location>
        <begin position="174"/>
        <end position="190"/>
    </location>
</feature>
<keyword evidence="2" id="KW-0812">Transmembrane</keyword>
<accession>K0SG59</accession>
<keyword evidence="2" id="KW-0472">Membrane</keyword>
<evidence type="ECO:0000256" key="1">
    <source>
        <dbReference type="SAM" id="MobiDB-lite"/>
    </source>
</evidence>
<gene>
    <name evidence="3" type="ORF">THAOC_15330</name>
</gene>
<keyword evidence="4" id="KW-1185">Reference proteome</keyword>
<evidence type="ECO:0000256" key="2">
    <source>
        <dbReference type="SAM" id="Phobius"/>
    </source>
</evidence>
<sequence length="224" mass="24169">MPSPPSPWWPASSFVQAACALMICSSSASRRTYAWRLAESSPRGVIAFFTIALSSLALFANDHSSRRSRRSPAPQAFVPAWPLCSLPSLNAASWSRRARSPTRDAAPRPLRSAGASQVCERLSARHSALPRLLLQSCSSEYRQRPLRLKSADASISRQALLQEPLDSQAAGVNAASSGQTRPVDSASSTFLRRDKEPKSDDMASPEAGTIADGGWRGDVSNECR</sequence>
<protein>
    <submittedName>
        <fullName evidence="3">Uncharacterized protein</fullName>
    </submittedName>
</protein>
<comment type="caution">
    <text evidence="3">The sequence shown here is derived from an EMBL/GenBank/DDBJ whole genome shotgun (WGS) entry which is preliminary data.</text>
</comment>
<keyword evidence="2" id="KW-1133">Transmembrane helix</keyword>
<dbReference type="AlphaFoldDB" id="K0SG59"/>
<feature type="transmembrane region" description="Helical" evidence="2">
    <location>
        <begin position="44"/>
        <end position="61"/>
    </location>
</feature>
<feature type="compositionally biased region" description="Basic and acidic residues" evidence="1">
    <location>
        <begin position="191"/>
        <end position="201"/>
    </location>
</feature>
<evidence type="ECO:0000313" key="3">
    <source>
        <dbReference type="EMBL" id="EJK63984.1"/>
    </source>
</evidence>
<name>K0SG59_THAOC</name>
<evidence type="ECO:0000313" key="4">
    <source>
        <dbReference type="Proteomes" id="UP000266841"/>
    </source>
</evidence>
<reference evidence="3 4" key="1">
    <citation type="journal article" date="2012" name="Genome Biol.">
        <title>Genome and low-iron response of an oceanic diatom adapted to chronic iron limitation.</title>
        <authorList>
            <person name="Lommer M."/>
            <person name="Specht M."/>
            <person name="Roy A.S."/>
            <person name="Kraemer L."/>
            <person name="Andreson R."/>
            <person name="Gutowska M.A."/>
            <person name="Wolf J."/>
            <person name="Bergner S.V."/>
            <person name="Schilhabel M.B."/>
            <person name="Klostermeier U.C."/>
            <person name="Beiko R.G."/>
            <person name="Rosenstiel P."/>
            <person name="Hippler M."/>
            <person name="Laroche J."/>
        </authorList>
    </citation>
    <scope>NUCLEOTIDE SEQUENCE [LARGE SCALE GENOMIC DNA]</scope>
    <source>
        <strain evidence="3 4">CCMP1005</strain>
    </source>
</reference>
<dbReference type="EMBL" id="AGNL01017791">
    <property type="protein sequence ID" value="EJK63984.1"/>
    <property type="molecule type" value="Genomic_DNA"/>
</dbReference>
<dbReference type="Proteomes" id="UP000266841">
    <property type="component" value="Unassembled WGS sequence"/>
</dbReference>
<feature type="region of interest" description="Disordered" evidence="1">
    <location>
        <begin position="170"/>
        <end position="224"/>
    </location>
</feature>
<organism evidence="3 4">
    <name type="scientific">Thalassiosira oceanica</name>
    <name type="common">Marine diatom</name>
    <dbReference type="NCBI Taxonomy" id="159749"/>
    <lineage>
        <taxon>Eukaryota</taxon>
        <taxon>Sar</taxon>
        <taxon>Stramenopiles</taxon>
        <taxon>Ochrophyta</taxon>
        <taxon>Bacillariophyta</taxon>
        <taxon>Coscinodiscophyceae</taxon>
        <taxon>Thalassiosirophycidae</taxon>
        <taxon>Thalassiosirales</taxon>
        <taxon>Thalassiosiraceae</taxon>
        <taxon>Thalassiosira</taxon>
    </lineage>
</organism>